<dbReference type="Proteomes" id="UP001054945">
    <property type="component" value="Unassembled WGS sequence"/>
</dbReference>
<evidence type="ECO:0000313" key="1">
    <source>
        <dbReference type="EMBL" id="GIY71233.1"/>
    </source>
</evidence>
<dbReference type="EMBL" id="BPLR01014770">
    <property type="protein sequence ID" value="GIY71233.1"/>
    <property type="molecule type" value="Genomic_DNA"/>
</dbReference>
<dbReference type="AlphaFoldDB" id="A0AAV4VMG3"/>
<accession>A0AAV4VMG3</accession>
<reference evidence="1 2" key="1">
    <citation type="submission" date="2021-06" db="EMBL/GenBank/DDBJ databases">
        <title>Caerostris extrusa draft genome.</title>
        <authorList>
            <person name="Kono N."/>
            <person name="Arakawa K."/>
        </authorList>
    </citation>
    <scope>NUCLEOTIDE SEQUENCE [LARGE SCALE GENOMIC DNA]</scope>
</reference>
<organism evidence="1 2">
    <name type="scientific">Caerostris extrusa</name>
    <name type="common">Bark spider</name>
    <name type="synonym">Caerostris bankana</name>
    <dbReference type="NCBI Taxonomy" id="172846"/>
    <lineage>
        <taxon>Eukaryota</taxon>
        <taxon>Metazoa</taxon>
        <taxon>Ecdysozoa</taxon>
        <taxon>Arthropoda</taxon>
        <taxon>Chelicerata</taxon>
        <taxon>Arachnida</taxon>
        <taxon>Araneae</taxon>
        <taxon>Araneomorphae</taxon>
        <taxon>Entelegynae</taxon>
        <taxon>Araneoidea</taxon>
        <taxon>Araneidae</taxon>
        <taxon>Caerostris</taxon>
    </lineage>
</organism>
<name>A0AAV4VMG3_CAEEX</name>
<evidence type="ECO:0000313" key="2">
    <source>
        <dbReference type="Proteomes" id="UP001054945"/>
    </source>
</evidence>
<comment type="caution">
    <text evidence="1">The sequence shown here is derived from an EMBL/GenBank/DDBJ whole genome shotgun (WGS) entry which is preliminary data.</text>
</comment>
<protein>
    <submittedName>
        <fullName evidence="1">Uncharacterized protein</fullName>
    </submittedName>
</protein>
<keyword evidence="2" id="KW-1185">Reference proteome</keyword>
<proteinExistence type="predicted"/>
<sequence length="151" mass="17409">MPKLNPQYFHQNDCKQILSGTYNNYFHPPYQQSLIIEYAECLAPSSTLLNSQRIRIGGKTTRPRNLMKNKARVFKAELDKSALEFSLSVVELLKIRLSPYCFSLISNPCTEPWSNRLLDYLNWGNTLLENPLQLEALEQIKALGDCELWKG</sequence>
<gene>
    <name evidence="1" type="ORF">CEXT_63001</name>
</gene>